<evidence type="ECO:0000313" key="15">
    <source>
        <dbReference type="Proteomes" id="UP000593562"/>
    </source>
</evidence>
<evidence type="ECO:0000256" key="8">
    <source>
        <dbReference type="PROSITE-ProRule" id="PRU00108"/>
    </source>
</evidence>
<accession>A0A7J7D1I4</accession>
<dbReference type="InParanoid" id="A0A7J7D1I4"/>
<comment type="similarity">
    <text evidence="7 10">Belongs to the HD-ZIP homeobox family. Class I subfamily.</text>
</comment>
<feature type="domain" description="Homeobox" evidence="13">
    <location>
        <begin position="37"/>
        <end position="97"/>
    </location>
</feature>
<dbReference type="SMART" id="SM00389">
    <property type="entry name" value="HOX"/>
    <property type="match status" value="1"/>
</dbReference>
<feature type="region of interest" description="Disordered" evidence="12">
    <location>
        <begin position="24"/>
        <end position="44"/>
    </location>
</feature>
<evidence type="ECO:0000256" key="5">
    <source>
        <dbReference type="ARBA" id="ARBA00023163"/>
    </source>
</evidence>
<evidence type="ECO:0000256" key="6">
    <source>
        <dbReference type="ARBA" id="ARBA00023242"/>
    </source>
</evidence>
<evidence type="ECO:0000256" key="4">
    <source>
        <dbReference type="ARBA" id="ARBA00023155"/>
    </source>
</evidence>
<evidence type="ECO:0000256" key="7">
    <source>
        <dbReference type="ARBA" id="ARBA00025748"/>
    </source>
</evidence>
<comment type="function">
    <text evidence="10">Transcription factor.</text>
</comment>
<evidence type="ECO:0000256" key="3">
    <source>
        <dbReference type="ARBA" id="ARBA00023125"/>
    </source>
</evidence>
<dbReference type="PANTHER" id="PTHR24326:SF535">
    <property type="entry name" value="HOMEOBOX-LEUCINE ZIPPER PROTEIN"/>
    <property type="match status" value="1"/>
</dbReference>
<keyword evidence="6 8" id="KW-0539">Nucleus</keyword>
<dbReference type="AlphaFoldDB" id="A0A7J7D1I4"/>
<evidence type="ECO:0000256" key="2">
    <source>
        <dbReference type="ARBA" id="ARBA00023015"/>
    </source>
</evidence>
<sequence length="267" mass="30865">MPDLQEEKMETTNQLYSREFQAMLDSLEDDDNSEETSQTAEKKRRLSISQVRALEKSFEADNKLEPERKAKLAQETGLQPRQVAIWFQNRRVRWKTKQLERDYGILKANYDDLKVNYSNLEQEKTVLYEQLNELKAKLQEENPDTGSCFKEESPASQLSKNHDLCDHVNGQERIYPGYSSSLELNGSSSSAPFTSDSRMILHNVYQPQLVKIEEQNFLRAEDSYNFFSVDQAPTLHCYAGKEWAKKVGLLVLPLIEVVIPLFTSSLR</sequence>
<gene>
    <name evidence="14" type="ORF">HS088_TW11G00260</name>
</gene>
<dbReference type="EMBL" id="JAAARO010000011">
    <property type="protein sequence ID" value="KAF5740194.1"/>
    <property type="molecule type" value="Genomic_DNA"/>
</dbReference>
<keyword evidence="11" id="KW-0175">Coiled coil</keyword>
<dbReference type="GO" id="GO:0005634">
    <property type="term" value="C:nucleus"/>
    <property type="evidence" value="ECO:0007669"/>
    <property type="project" value="UniProtKB-SubCell"/>
</dbReference>
<dbReference type="PROSITE" id="PS50071">
    <property type="entry name" value="HOMEOBOX_2"/>
    <property type="match status" value="1"/>
</dbReference>
<dbReference type="GO" id="GO:0000981">
    <property type="term" value="F:DNA-binding transcription factor activity, RNA polymerase II-specific"/>
    <property type="evidence" value="ECO:0007669"/>
    <property type="project" value="UniProtKB-UniRule"/>
</dbReference>
<feature type="DNA-binding region" description="Homeobox" evidence="8">
    <location>
        <begin position="39"/>
        <end position="98"/>
    </location>
</feature>
<dbReference type="InterPro" id="IPR003106">
    <property type="entry name" value="Leu_zip_homeo"/>
</dbReference>
<dbReference type="InterPro" id="IPR017970">
    <property type="entry name" value="Homeobox_CS"/>
</dbReference>
<dbReference type="Pfam" id="PF02183">
    <property type="entry name" value="HALZ"/>
    <property type="match status" value="1"/>
</dbReference>
<dbReference type="CDD" id="cd00086">
    <property type="entry name" value="homeodomain"/>
    <property type="match status" value="1"/>
</dbReference>
<dbReference type="InterPro" id="IPR045224">
    <property type="entry name" value="HDZip_class_I_plant"/>
</dbReference>
<protein>
    <recommendedName>
        <fullName evidence="10">Homeobox-leucine zipper protein</fullName>
    </recommendedName>
    <alternativeName>
        <fullName evidence="10">HD-ZIP protein</fullName>
    </alternativeName>
    <alternativeName>
        <fullName evidence="10">Homeodomain transcription factor</fullName>
    </alternativeName>
</protein>
<proteinExistence type="inferred from homology"/>
<keyword evidence="15" id="KW-1185">Reference proteome</keyword>
<evidence type="ECO:0000256" key="1">
    <source>
        <dbReference type="ARBA" id="ARBA00004123"/>
    </source>
</evidence>
<organism evidence="14 15">
    <name type="scientific">Tripterygium wilfordii</name>
    <name type="common">Thunder God vine</name>
    <dbReference type="NCBI Taxonomy" id="458696"/>
    <lineage>
        <taxon>Eukaryota</taxon>
        <taxon>Viridiplantae</taxon>
        <taxon>Streptophyta</taxon>
        <taxon>Embryophyta</taxon>
        <taxon>Tracheophyta</taxon>
        <taxon>Spermatophyta</taxon>
        <taxon>Magnoliopsida</taxon>
        <taxon>eudicotyledons</taxon>
        <taxon>Gunneridae</taxon>
        <taxon>Pentapetalae</taxon>
        <taxon>rosids</taxon>
        <taxon>fabids</taxon>
        <taxon>Celastrales</taxon>
        <taxon>Celastraceae</taxon>
        <taxon>Tripterygium</taxon>
    </lineage>
</organism>
<dbReference type="InterPro" id="IPR009057">
    <property type="entry name" value="Homeodomain-like_sf"/>
</dbReference>
<evidence type="ECO:0000256" key="10">
    <source>
        <dbReference type="RuleBase" id="RU369038"/>
    </source>
</evidence>
<keyword evidence="5 10" id="KW-0804">Transcription</keyword>
<reference evidence="14 15" key="1">
    <citation type="journal article" date="2020" name="Nat. Commun.">
        <title>Genome of Tripterygium wilfordii and identification of cytochrome P450 involved in triptolide biosynthesis.</title>
        <authorList>
            <person name="Tu L."/>
            <person name="Su P."/>
            <person name="Zhang Z."/>
            <person name="Gao L."/>
            <person name="Wang J."/>
            <person name="Hu T."/>
            <person name="Zhou J."/>
            <person name="Zhang Y."/>
            <person name="Zhao Y."/>
            <person name="Liu Y."/>
            <person name="Song Y."/>
            <person name="Tong Y."/>
            <person name="Lu Y."/>
            <person name="Yang J."/>
            <person name="Xu C."/>
            <person name="Jia M."/>
            <person name="Peters R.J."/>
            <person name="Huang L."/>
            <person name="Gao W."/>
        </authorList>
    </citation>
    <scope>NUCLEOTIDE SEQUENCE [LARGE SCALE GENOMIC DNA]</scope>
    <source>
        <strain evidence="15">cv. XIE 37</strain>
        <tissue evidence="14">Leaf</tissue>
    </source>
</reference>
<evidence type="ECO:0000256" key="12">
    <source>
        <dbReference type="SAM" id="MobiDB-lite"/>
    </source>
</evidence>
<evidence type="ECO:0000256" key="11">
    <source>
        <dbReference type="SAM" id="Coils"/>
    </source>
</evidence>
<comment type="subcellular location">
    <subcellularLocation>
        <location evidence="1 8 9">Nucleus</location>
    </subcellularLocation>
</comment>
<dbReference type="InterPro" id="IPR001356">
    <property type="entry name" value="HD"/>
</dbReference>
<dbReference type="PROSITE" id="PS00027">
    <property type="entry name" value="HOMEOBOX_1"/>
    <property type="match status" value="1"/>
</dbReference>
<dbReference type="PRINTS" id="PR00031">
    <property type="entry name" value="HTHREPRESSR"/>
</dbReference>
<evidence type="ECO:0000313" key="14">
    <source>
        <dbReference type="EMBL" id="KAF5740194.1"/>
    </source>
</evidence>
<keyword evidence="3 8" id="KW-0238">DNA-binding</keyword>
<keyword evidence="2 10" id="KW-0805">Transcription regulation</keyword>
<dbReference type="Proteomes" id="UP000593562">
    <property type="component" value="Unassembled WGS sequence"/>
</dbReference>
<keyword evidence="4 8" id="KW-0371">Homeobox</keyword>
<name>A0A7J7D1I4_TRIWF</name>
<dbReference type="PANTHER" id="PTHR24326">
    <property type="entry name" value="HOMEOBOX-LEUCINE ZIPPER PROTEIN"/>
    <property type="match status" value="1"/>
</dbReference>
<evidence type="ECO:0000259" key="13">
    <source>
        <dbReference type="PROSITE" id="PS50071"/>
    </source>
</evidence>
<comment type="caution">
    <text evidence="14">The sequence shown here is derived from an EMBL/GenBank/DDBJ whole genome shotgun (WGS) entry which is preliminary data.</text>
</comment>
<evidence type="ECO:0000256" key="9">
    <source>
        <dbReference type="RuleBase" id="RU000682"/>
    </source>
</evidence>
<dbReference type="Pfam" id="PF00046">
    <property type="entry name" value="Homeodomain"/>
    <property type="match status" value="1"/>
</dbReference>
<dbReference type="Gene3D" id="1.10.10.60">
    <property type="entry name" value="Homeodomain-like"/>
    <property type="match status" value="1"/>
</dbReference>
<dbReference type="GO" id="GO:0045893">
    <property type="term" value="P:positive regulation of DNA-templated transcription"/>
    <property type="evidence" value="ECO:0007669"/>
    <property type="project" value="TreeGrafter"/>
</dbReference>
<feature type="coiled-coil region" evidence="11">
    <location>
        <begin position="96"/>
        <end position="141"/>
    </location>
</feature>
<dbReference type="SUPFAM" id="SSF46689">
    <property type="entry name" value="Homeodomain-like"/>
    <property type="match status" value="1"/>
</dbReference>
<dbReference type="GO" id="GO:0000976">
    <property type="term" value="F:transcription cis-regulatory region binding"/>
    <property type="evidence" value="ECO:0007669"/>
    <property type="project" value="UniProtKB-ARBA"/>
</dbReference>
<dbReference type="InterPro" id="IPR000047">
    <property type="entry name" value="HTH_motif"/>
</dbReference>
<dbReference type="FunFam" id="1.10.10.60:FF:000144">
    <property type="entry name" value="homeobox-leucine zipper protein ATHB-6-like"/>
    <property type="match status" value="1"/>
</dbReference>